<dbReference type="Gene3D" id="3.30.420.10">
    <property type="entry name" value="Ribonuclease H-like superfamily/Ribonuclease H"/>
    <property type="match status" value="1"/>
</dbReference>
<name>A0A1Q3CLT3_CEPFO</name>
<sequence length="207" mass="23749">MSITIFDHQLSDYSHDLYTITLDDNFHIETLLTHCPSMVDSWLTETQRIHRRRLHHLIVGLDVEWRPSYSCHRNPIATLQLCVGHRCLLFQIMHSPYVPQSLIQFLENDCYTFVGVGIAQDVEKLEDDYGLLVGNAVDLRELDVDAGLRNSGLKALAWNVLGIDVEKPKSVTMSRWDDEWLTTSQVSYASVDAFLSFEIGRRLNASR</sequence>
<dbReference type="InParanoid" id="A0A1Q3CLT3"/>
<keyword evidence="5" id="KW-1185">Reference proteome</keyword>
<dbReference type="PANTHER" id="PTHR13620">
    <property type="entry name" value="3-5 EXONUCLEASE"/>
    <property type="match status" value="1"/>
</dbReference>
<dbReference type="AlphaFoldDB" id="A0A1Q3CLT3"/>
<keyword evidence="1" id="KW-0540">Nuclease</keyword>
<keyword evidence="2" id="KW-0378">Hydrolase</keyword>
<evidence type="ECO:0000259" key="3">
    <source>
        <dbReference type="SMART" id="SM00474"/>
    </source>
</evidence>
<dbReference type="InterPro" id="IPR036397">
    <property type="entry name" value="RNaseH_sf"/>
</dbReference>
<dbReference type="GO" id="GO:0005634">
    <property type="term" value="C:nucleus"/>
    <property type="evidence" value="ECO:0007669"/>
    <property type="project" value="TreeGrafter"/>
</dbReference>
<dbReference type="InterPro" id="IPR051132">
    <property type="entry name" value="3-5_Exonuclease_domain"/>
</dbReference>
<dbReference type="SUPFAM" id="SSF53098">
    <property type="entry name" value="Ribonuclease H-like"/>
    <property type="match status" value="1"/>
</dbReference>
<dbReference type="EMBL" id="BDDD01002318">
    <property type="protein sequence ID" value="GAV81051.1"/>
    <property type="molecule type" value="Genomic_DNA"/>
</dbReference>
<feature type="domain" description="3'-5' exonuclease" evidence="3">
    <location>
        <begin position="36"/>
        <end position="205"/>
    </location>
</feature>
<dbReference type="GO" id="GO:0008408">
    <property type="term" value="F:3'-5' exonuclease activity"/>
    <property type="evidence" value="ECO:0007669"/>
    <property type="project" value="InterPro"/>
</dbReference>
<dbReference type="FunFam" id="3.30.420.10:FF:000054">
    <property type="entry name" value="Werner Syndrome-like exonuclease"/>
    <property type="match status" value="1"/>
</dbReference>
<dbReference type="CDD" id="cd06141">
    <property type="entry name" value="WRN_exo"/>
    <property type="match status" value="1"/>
</dbReference>
<dbReference type="Pfam" id="PF01612">
    <property type="entry name" value="DNA_pol_A_exo1"/>
    <property type="match status" value="1"/>
</dbReference>
<dbReference type="SMART" id="SM00474">
    <property type="entry name" value="35EXOc"/>
    <property type="match status" value="1"/>
</dbReference>
<comment type="caution">
    <text evidence="4">The sequence shown here is derived from an EMBL/GenBank/DDBJ whole genome shotgun (WGS) entry which is preliminary data.</text>
</comment>
<dbReference type="GO" id="GO:0005737">
    <property type="term" value="C:cytoplasm"/>
    <property type="evidence" value="ECO:0007669"/>
    <property type="project" value="TreeGrafter"/>
</dbReference>
<gene>
    <name evidence="4" type="ORF">CFOL_v3_24510</name>
</gene>
<dbReference type="FunCoup" id="A0A1Q3CLT3">
    <property type="interactions" value="108"/>
</dbReference>
<evidence type="ECO:0000256" key="1">
    <source>
        <dbReference type="ARBA" id="ARBA00022722"/>
    </source>
</evidence>
<dbReference type="InterPro" id="IPR002562">
    <property type="entry name" value="3'-5'_exonuclease_dom"/>
</dbReference>
<proteinExistence type="predicted"/>
<dbReference type="OrthoDB" id="1920326at2759"/>
<protein>
    <submittedName>
        <fullName evidence="4">DNA_pol_A_exo1 domain-containing protein</fullName>
    </submittedName>
</protein>
<dbReference type="Proteomes" id="UP000187406">
    <property type="component" value="Unassembled WGS sequence"/>
</dbReference>
<organism evidence="4 5">
    <name type="scientific">Cephalotus follicularis</name>
    <name type="common">Albany pitcher plant</name>
    <dbReference type="NCBI Taxonomy" id="3775"/>
    <lineage>
        <taxon>Eukaryota</taxon>
        <taxon>Viridiplantae</taxon>
        <taxon>Streptophyta</taxon>
        <taxon>Embryophyta</taxon>
        <taxon>Tracheophyta</taxon>
        <taxon>Spermatophyta</taxon>
        <taxon>Magnoliopsida</taxon>
        <taxon>eudicotyledons</taxon>
        <taxon>Gunneridae</taxon>
        <taxon>Pentapetalae</taxon>
        <taxon>rosids</taxon>
        <taxon>fabids</taxon>
        <taxon>Oxalidales</taxon>
        <taxon>Cephalotaceae</taxon>
        <taxon>Cephalotus</taxon>
    </lineage>
</organism>
<dbReference type="PANTHER" id="PTHR13620:SF105">
    <property type="entry name" value="OS01G0737700 PROTEIN"/>
    <property type="match status" value="1"/>
</dbReference>
<dbReference type="GO" id="GO:0003676">
    <property type="term" value="F:nucleic acid binding"/>
    <property type="evidence" value="ECO:0007669"/>
    <property type="project" value="InterPro"/>
</dbReference>
<reference evidence="5" key="1">
    <citation type="submission" date="2016-04" db="EMBL/GenBank/DDBJ databases">
        <title>Cephalotus genome sequencing.</title>
        <authorList>
            <person name="Fukushima K."/>
            <person name="Hasebe M."/>
            <person name="Fang X."/>
        </authorList>
    </citation>
    <scope>NUCLEOTIDE SEQUENCE [LARGE SCALE GENOMIC DNA]</scope>
    <source>
        <strain evidence="5">cv. St1</strain>
    </source>
</reference>
<accession>A0A1Q3CLT3</accession>
<evidence type="ECO:0000313" key="4">
    <source>
        <dbReference type="EMBL" id="GAV81051.1"/>
    </source>
</evidence>
<dbReference type="InterPro" id="IPR012337">
    <property type="entry name" value="RNaseH-like_sf"/>
</dbReference>
<dbReference type="STRING" id="3775.A0A1Q3CLT3"/>
<dbReference type="GO" id="GO:0006139">
    <property type="term" value="P:nucleobase-containing compound metabolic process"/>
    <property type="evidence" value="ECO:0007669"/>
    <property type="project" value="InterPro"/>
</dbReference>
<evidence type="ECO:0000256" key="2">
    <source>
        <dbReference type="ARBA" id="ARBA00022801"/>
    </source>
</evidence>
<evidence type="ECO:0000313" key="5">
    <source>
        <dbReference type="Proteomes" id="UP000187406"/>
    </source>
</evidence>